<dbReference type="InterPro" id="IPR012337">
    <property type="entry name" value="RNaseH-like_sf"/>
</dbReference>
<proteinExistence type="predicted"/>
<dbReference type="AlphaFoldDB" id="A0A1M2VTB8"/>
<keyword evidence="9" id="KW-1185">Reference proteome</keyword>
<dbReference type="GO" id="GO:0008270">
    <property type="term" value="F:zinc ion binding"/>
    <property type="evidence" value="ECO:0007669"/>
    <property type="project" value="UniProtKB-KW"/>
</dbReference>
<evidence type="ECO:0000259" key="7">
    <source>
        <dbReference type="Pfam" id="PF05699"/>
    </source>
</evidence>
<dbReference type="GO" id="GO:0046983">
    <property type="term" value="F:protein dimerization activity"/>
    <property type="evidence" value="ECO:0007669"/>
    <property type="project" value="InterPro"/>
</dbReference>
<comment type="caution">
    <text evidence="8">The sequence shown here is derived from an EMBL/GenBank/DDBJ whole genome shotgun (WGS) entry which is preliminary data.</text>
</comment>
<accession>A0A1M2VTB8</accession>
<dbReference type="SUPFAM" id="SSF53098">
    <property type="entry name" value="Ribonuclease H-like"/>
    <property type="match status" value="1"/>
</dbReference>
<name>A0A1M2VTB8_TRAPU</name>
<dbReference type="Pfam" id="PF05699">
    <property type="entry name" value="Dimer_Tnp_hAT"/>
    <property type="match status" value="1"/>
</dbReference>
<evidence type="ECO:0000313" key="8">
    <source>
        <dbReference type="EMBL" id="OJT10844.1"/>
    </source>
</evidence>
<evidence type="ECO:0000256" key="1">
    <source>
        <dbReference type="ARBA" id="ARBA00004123"/>
    </source>
</evidence>
<dbReference type="PANTHER" id="PTHR46481">
    <property type="entry name" value="ZINC FINGER BED DOMAIN-CONTAINING PROTEIN 4"/>
    <property type="match status" value="1"/>
</dbReference>
<dbReference type="OMA" id="ESHEHIR"/>
<keyword evidence="3" id="KW-0863">Zinc-finger</keyword>
<feature type="compositionally biased region" description="Low complexity" evidence="6">
    <location>
        <begin position="333"/>
        <end position="345"/>
    </location>
</feature>
<feature type="compositionally biased region" description="Low complexity" evidence="6">
    <location>
        <begin position="271"/>
        <end position="290"/>
    </location>
</feature>
<keyword evidence="4" id="KW-0862">Zinc</keyword>
<reference evidence="8 9" key="1">
    <citation type="submission" date="2016-10" db="EMBL/GenBank/DDBJ databases">
        <title>Genome sequence of the basidiomycete white-rot fungus Trametes pubescens.</title>
        <authorList>
            <person name="Makela M.R."/>
            <person name="Granchi Z."/>
            <person name="Peng M."/>
            <person name="De Vries R.P."/>
            <person name="Grigoriev I."/>
            <person name="Riley R."/>
            <person name="Hilden K."/>
        </authorList>
    </citation>
    <scope>NUCLEOTIDE SEQUENCE [LARGE SCALE GENOMIC DNA]</scope>
    <source>
        <strain evidence="8 9">FBCC735</strain>
    </source>
</reference>
<dbReference type="InterPro" id="IPR008906">
    <property type="entry name" value="HATC_C_dom"/>
</dbReference>
<evidence type="ECO:0000256" key="6">
    <source>
        <dbReference type="SAM" id="MobiDB-lite"/>
    </source>
</evidence>
<feature type="region of interest" description="Disordered" evidence="6">
    <location>
        <begin position="265"/>
        <end position="315"/>
    </location>
</feature>
<evidence type="ECO:0000256" key="2">
    <source>
        <dbReference type="ARBA" id="ARBA00022723"/>
    </source>
</evidence>
<keyword evidence="5" id="KW-0539">Nucleus</keyword>
<evidence type="ECO:0000256" key="5">
    <source>
        <dbReference type="ARBA" id="ARBA00023242"/>
    </source>
</evidence>
<sequence>MIELTALPAAADTSTSSIPRPDQTIVMLDDDLGDAATNSVLDLDPEYAYALRGDPIKNARQLISVCRVSGQRREEFKNTIIEGNEAGSFGEGVELPKSQLLRDVDTRWSSTFLMIDRLLELYPAVQNFMKKPNYEELACHLLSEKELDVLVDIRGFLLIPHRVQELLSADQTPTASMTLPAYEELLELLKLARDKYSKIVHGIEASISVLEQYLRYTRQTRVYALAMVINPSVKLKWLEKNWTAEEVTAAQAWMREAMLDYRKREREDANAAASAPASTSSTPQAPSSPTHLPGDNHCAYTTPEPSQALPGSRTSRSLRAGFESLQDLRRELSTSSVSTSGTSDSNAGTNLASTSRQDESEEEREARLDAEDAAIVDAELTGYIEEGLSSQDVDLLTYWDTHSKTFPDLFRVALDILPVPASSVASERVFSSSKETDTLRRTGLDAAMMEILQVLKYAILKESRELLNTYTAAPPPPPDVENELRRDEMVTPAEASSLVHPGRLETLLQLVHKVHGDSD</sequence>
<protein>
    <recommendedName>
        <fullName evidence="7">HAT C-terminal dimerisation domain-containing protein</fullName>
    </recommendedName>
</protein>
<feature type="domain" description="HAT C-terminal dimerisation" evidence="7">
    <location>
        <begin position="379"/>
        <end position="456"/>
    </location>
</feature>
<evidence type="ECO:0000313" key="9">
    <source>
        <dbReference type="Proteomes" id="UP000184267"/>
    </source>
</evidence>
<organism evidence="8 9">
    <name type="scientific">Trametes pubescens</name>
    <name type="common">White-rot fungus</name>
    <dbReference type="NCBI Taxonomy" id="154538"/>
    <lineage>
        <taxon>Eukaryota</taxon>
        <taxon>Fungi</taxon>
        <taxon>Dikarya</taxon>
        <taxon>Basidiomycota</taxon>
        <taxon>Agaricomycotina</taxon>
        <taxon>Agaricomycetes</taxon>
        <taxon>Polyporales</taxon>
        <taxon>Polyporaceae</taxon>
        <taxon>Trametes</taxon>
    </lineage>
</organism>
<dbReference type="GO" id="GO:0005634">
    <property type="term" value="C:nucleus"/>
    <property type="evidence" value="ECO:0007669"/>
    <property type="project" value="UniProtKB-SubCell"/>
</dbReference>
<dbReference type="PANTHER" id="PTHR46481:SF10">
    <property type="entry name" value="ZINC FINGER BED DOMAIN-CONTAINING PROTEIN 39"/>
    <property type="match status" value="1"/>
</dbReference>
<keyword evidence="2" id="KW-0479">Metal-binding</keyword>
<dbReference type="Proteomes" id="UP000184267">
    <property type="component" value="Unassembled WGS sequence"/>
</dbReference>
<evidence type="ECO:0000256" key="4">
    <source>
        <dbReference type="ARBA" id="ARBA00022833"/>
    </source>
</evidence>
<comment type="subcellular location">
    <subcellularLocation>
        <location evidence="1">Nucleus</location>
    </subcellularLocation>
</comment>
<dbReference type="STRING" id="154538.A0A1M2VTB8"/>
<feature type="region of interest" description="Disordered" evidence="6">
    <location>
        <begin position="330"/>
        <end position="371"/>
    </location>
</feature>
<dbReference type="InterPro" id="IPR052035">
    <property type="entry name" value="ZnF_BED_domain_contain"/>
</dbReference>
<gene>
    <name evidence="8" type="ORF">TRAPUB_12620</name>
</gene>
<dbReference type="OrthoDB" id="2790258at2759"/>
<dbReference type="EMBL" id="MNAD01000727">
    <property type="protein sequence ID" value="OJT10844.1"/>
    <property type="molecule type" value="Genomic_DNA"/>
</dbReference>
<evidence type="ECO:0000256" key="3">
    <source>
        <dbReference type="ARBA" id="ARBA00022771"/>
    </source>
</evidence>